<reference evidence="10 11" key="1">
    <citation type="submission" date="2020-07" db="EMBL/GenBank/DDBJ databases">
        <title>Sequencing the genomes of 1000 actinobacteria strains.</title>
        <authorList>
            <person name="Klenk H.-P."/>
        </authorList>
    </citation>
    <scope>NUCLEOTIDE SEQUENCE [LARGE SCALE GENOMIC DNA]</scope>
    <source>
        <strain evidence="10 11">DSM 26341</strain>
    </source>
</reference>
<feature type="region of interest" description="Disordered" evidence="8">
    <location>
        <begin position="541"/>
        <end position="606"/>
    </location>
</feature>
<evidence type="ECO:0000256" key="8">
    <source>
        <dbReference type="SAM" id="MobiDB-lite"/>
    </source>
</evidence>
<sequence>MTSETAKADTERKPRNLFNPKADKPVDPVVFCVALGLILVFVVLGAIFPKETGDIANTALQWVLARFGWLFILAVAFFVGFTLFLGLSRYGRIPLGRDGEKPEFSTGSWIALMFGGGMGVGLVFFGVAEPISHLGAPPPDSGVHPGTLEAARVAMQYSFFHWGIQPWAIYSVVGLALGYSTYRKGRGNLLSAPFTPILGNPENIFGRVINIFAIVVTKFGSATSLGLAGLEIAAGISYVFGIKPTNTVTVWVIIIMTAIFVITAISGVAKGMKYASNLNLVLAFLLMIFILAVGPTVFILNVFARSTGDYLFNFITMTFHTAGFSGPGALDWLSKWTIFYWAWWISWALHVGTFLARVSRGRTIRQFVGGAVIIPSLGSFVWFAIIGGSGLHQQLTGKTDIAAAQAKDGEAAAFFSMLQAYPLFTFTGILAIALVAIFFITGADTGAIVLGTLSSHGIEEPRRLISAIWGMSSAAVALVLILVGGLDAIETFVILAATPFMIIMGWMAITFFMELRHDPLRQSLSPPVRKHAPDLMEVEARLESGENTEEPAVPGPAVGERTAPPIPVTTRQIPIGDAEHGRRRRGDRPEDDQTDDDQTDDDRPGE</sequence>
<dbReference type="GO" id="GO:0022857">
    <property type="term" value="F:transmembrane transporter activity"/>
    <property type="evidence" value="ECO:0007669"/>
    <property type="project" value="InterPro"/>
</dbReference>
<evidence type="ECO:0000256" key="9">
    <source>
        <dbReference type="SAM" id="Phobius"/>
    </source>
</evidence>
<keyword evidence="11" id="KW-1185">Reference proteome</keyword>
<evidence type="ECO:0000256" key="2">
    <source>
        <dbReference type="ARBA" id="ARBA00005658"/>
    </source>
</evidence>
<evidence type="ECO:0000256" key="6">
    <source>
        <dbReference type="ARBA" id="ARBA00022989"/>
    </source>
</evidence>
<dbReference type="PANTHER" id="PTHR30047:SF7">
    <property type="entry name" value="HIGH-AFFINITY CHOLINE TRANSPORT PROTEIN"/>
    <property type="match status" value="1"/>
</dbReference>
<evidence type="ECO:0000256" key="5">
    <source>
        <dbReference type="ARBA" id="ARBA00022692"/>
    </source>
</evidence>
<feature type="compositionally biased region" description="Acidic residues" evidence="8">
    <location>
        <begin position="589"/>
        <end position="600"/>
    </location>
</feature>
<comment type="caution">
    <text evidence="10">The sequence shown here is derived from an EMBL/GenBank/DDBJ whole genome shotgun (WGS) entry which is preliminary data.</text>
</comment>
<feature type="transmembrane region" description="Helical" evidence="9">
    <location>
        <begin position="464"/>
        <end position="486"/>
    </location>
</feature>
<evidence type="ECO:0000256" key="7">
    <source>
        <dbReference type="ARBA" id="ARBA00023136"/>
    </source>
</evidence>
<keyword evidence="6 9" id="KW-1133">Transmembrane helix</keyword>
<comment type="subcellular location">
    <subcellularLocation>
        <location evidence="1">Cell membrane</location>
        <topology evidence="1">Multi-pass membrane protein</topology>
    </subcellularLocation>
</comment>
<feature type="transmembrane region" description="Helical" evidence="9">
    <location>
        <begin position="164"/>
        <end position="182"/>
    </location>
</feature>
<evidence type="ECO:0000256" key="4">
    <source>
        <dbReference type="ARBA" id="ARBA00022475"/>
    </source>
</evidence>
<dbReference type="Proteomes" id="UP000539111">
    <property type="component" value="Unassembled WGS sequence"/>
</dbReference>
<keyword evidence="3" id="KW-0813">Transport</keyword>
<feature type="transmembrane region" description="Helical" evidence="9">
    <location>
        <begin position="222"/>
        <end position="242"/>
    </location>
</feature>
<gene>
    <name evidence="10" type="ORF">BJY26_000144</name>
</gene>
<dbReference type="InterPro" id="IPR000060">
    <property type="entry name" value="BCCT_transptr"/>
</dbReference>
<organism evidence="10 11">
    <name type="scientific">Spelaeicoccus albus</name>
    <dbReference type="NCBI Taxonomy" id="1280376"/>
    <lineage>
        <taxon>Bacteria</taxon>
        <taxon>Bacillati</taxon>
        <taxon>Actinomycetota</taxon>
        <taxon>Actinomycetes</taxon>
        <taxon>Micrococcales</taxon>
        <taxon>Brevibacteriaceae</taxon>
        <taxon>Spelaeicoccus</taxon>
    </lineage>
</organism>
<feature type="transmembrane region" description="Helical" evidence="9">
    <location>
        <begin position="492"/>
        <end position="513"/>
    </location>
</feature>
<feature type="transmembrane region" description="Helical" evidence="9">
    <location>
        <begin position="423"/>
        <end position="443"/>
    </location>
</feature>
<evidence type="ECO:0000256" key="3">
    <source>
        <dbReference type="ARBA" id="ARBA00022448"/>
    </source>
</evidence>
<feature type="transmembrane region" description="Helical" evidence="9">
    <location>
        <begin position="280"/>
        <end position="304"/>
    </location>
</feature>
<keyword evidence="5 9" id="KW-0812">Transmembrane</keyword>
<feature type="transmembrane region" description="Helical" evidence="9">
    <location>
        <begin position="68"/>
        <end position="88"/>
    </location>
</feature>
<evidence type="ECO:0000313" key="11">
    <source>
        <dbReference type="Proteomes" id="UP000539111"/>
    </source>
</evidence>
<dbReference type="GO" id="GO:0005886">
    <property type="term" value="C:plasma membrane"/>
    <property type="evidence" value="ECO:0007669"/>
    <property type="project" value="UniProtKB-SubCell"/>
</dbReference>
<feature type="transmembrane region" description="Helical" evidence="9">
    <location>
        <begin position="338"/>
        <end position="355"/>
    </location>
</feature>
<evidence type="ECO:0000313" key="10">
    <source>
        <dbReference type="EMBL" id="NYI65838.1"/>
    </source>
</evidence>
<dbReference type="EMBL" id="JACBZP010000001">
    <property type="protein sequence ID" value="NYI65838.1"/>
    <property type="molecule type" value="Genomic_DNA"/>
</dbReference>
<comment type="similarity">
    <text evidence="2">Belongs to the BCCT transporter (TC 2.A.15) family.</text>
</comment>
<keyword evidence="7 9" id="KW-0472">Membrane</keyword>
<dbReference type="RefSeq" id="WP_179424817.1">
    <property type="nucleotide sequence ID" value="NZ_JACBZP010000001.1"/>
</dbReference>
<dbReference type="Pfam" id="PF02028">
    <property type="entry name" value="BCCT"/>
    <property type="match status" value="1"/>
</dbReference>
<dbReference type="NCBIfam" id="TIGR00842">
    <property type="entry name" value="bcct"/>
    <property type="match status" value="1"/>
</dbReference>
<feature type="transmembrane region" description="Helical" evidence="9">
    <location>
        <begin position="109"/>
        <end position="128"/>
    </location>
</feature>
<name>A0A7Z0A936_9MICO</name>
<feature type="transmembrane region" description="Helical" evidence="9">
    <location>
        <begin position="248"/>
        <end position="268"/>
    </location>
</feature>
<dbReference type="AlphaFoldDB" id="A0A7Z0A936"/>
<accession>A0A7Z0A936</accession>
<keyword evidence="4" id="KW-1003">Cell membrane</keyword>
<feature type="transmembrane region" description="Helical" evidence="9">
    <location>
        <begin position="29"/>
        <end position="48"/>
    </location>
</feature>
<evidence type="ECO:0000256" key="1">
    <source>
        <dbReference type="ARBA" id="ARBA00004651"/>
    </source>
</evidence>
<feature type="transmembrane region" description="Helical" evidence="9">
    <location>
        <begin position="367"/>
        <end position="386"/>
    </location>
</feature>
<proteinExistence type="inferred from homology"/>
<protein>
    <submittedName>
        <fullName evidence="10">Choline/carnitine/betaine transport</fullName>
    </submittedName>
</protein>
<dbReference type="PANTHER" id="PTHR30047">
    <property type="entry name" value="HIGH-AFFINITY CHOLINE TRANSPORT PROTEIN-RELATED"/>
    <property type="match status" value="1"/>
</dbReference>